<reference evidence="1 2" key="1">
    <citation type="submission" date="2018-12" db="EMBL/GenBank/DDBJ databases">
        <title>The genome sequences of strain 502.</title>
        <authorList>
            <person name="Gao J."/>
            <person name="Sun J."/>
        </authorList>
    </citation>
    <scope>NUCLEOTIDE SEQUENCE [LARGE SCALE GENOMIC DNA]</scope>
    <source>
        <strain evidence="1 2">502</strain>
    </source>
</reference>
<evidence type="ECO:0000313" key="1">
    <source>
        <dbReference type="EMBL" id="RSZ24074.1"/>
    </source>
</evidence>
<keyword evidence="2" id="KW-1185">Reference proteome</keyword>
<proteinExistence type="predicted"/>
<comment type="caution">
    <text evidence="1">The sequence shown here is derived from an EMBL/GenBank/DDBJ whole genome shotgun (WGS) entry which is preliminary data.</text>
</comment>
<gene>
    <name evidence="1" type="ORF">EJO66_32230</name>
</gene>
<dbReference type="RefSeq" id="WP_125967258.1">
    <property type="nucleotide sequence ID" value="NZ_RXFQ01000053.1"/>
</dbReference>
<accession>A0ABX9ZWF4</accession>
<dbReference type="EMBL" id="RXFQ01000053">
    <property type="protein sequence ID" value="RSZ24074.1"/>
    <property type="molecule type" value="Genomic_DNA"/>
</dbReference>
<sequence>MKSRIMYIEAKSGGLTGPARIGRVTSSKSGATLYYGGKAFRSLKGSGFKSNYFDVETGEHYWISGPRRDGKDALYATHIQPAIDDDVQDEYWSKVRGAALARGDEKQVA</sequence>
<protein>
    <submittedName>
        <fullName evidence="1">1-deoxy-D-xylulose-5-phosphate synthase</fullName>
    </submittedName>
</protein>
<dbReference type="Proteomes" id="UP000271137">
    <property type="component" value="Unassembled WGS sequence"/>
</dbReference>
<organism evidence="1 2">
    <name type="scientific">Variovorax beijingensis</name>
    <dbReference type="NCBI Taxonomy" id="2496117"/>
    <lineage>
        <taxon>Bacteria</taxon>
        <taxon>Pseudomonadati</taxon>
        <taxon>Pseudomonadota</taxon>
        <taxon>Betaproteobacteria</taxon>
        <taxon>Burkholderiales</taxon>
        <taxon>Comamonadaceae</taxon>
        <taxon>Variovorax</taxon>
    </lineage>
</organism>
<evidence type="ECO:0000313" key="2">
    <source>
        <dbReference type="Proteomes" id="UP000271137"/>
    </source>
</evidence>
<name>A0ABX9ZWF4_9BURK</name>